<keyword evidence="1" id="KW-0687">Ribonucleoprotein</keyword>
<keyword evidence="2" id="KW-1185">Reference proteome</keyword>
<evidence type="ECO:0000313" key="2">
    <source>
        <dbReference type="Proteomes" id="UP000422736"/>
    </source>
</evidence>
<evidence type="ECO:0000313" key="1">
    <source>
        <dbReference type="EMBL" id="QGN18278.1"/>
    </source>
</evidence>
<sequence>MGKGKPRGLNSARKLRVHRRNKYVTIENPII</sequence>
<accession>A0ABX6F7M5</accession>
<organism evidence="1 2">
    <name type="scientific">Kluyveromyces marxianus</name>
    <name type="common">Yeast</name>
    <name type="synonym">Candida kefyr</name>
    <dbReference type="NCBI Taxonomy" id="4911"/>
    <lineage>
        <taxon>Eukaryota</taxon>
        <taxon>Fungi</taxon>
        <taxon>Dikarya</taxon>
        <taxon>Ascomycota</taxon>
        <taxon>Saccharomycotina</taxon>
        <taxon>Saccharomycetes</taxon>
        <taxon>Saccharomycetales</taxon>
        <taxon>Saccharomycetaceae</taxon>
        <taxon>Kluyveromyces</taxon>
    </lineage>
</organism>
<protein>
    <submittedName>
        <fullName evidence="1">Ribosomal protein S23</fullName>
    </submittedName>
</protein>
<reference evidence="1 2" key="2">
    <citation type="submission" date="2019-11" db="EMBL/GenBank/DDBJ databases">
        <authorList>
            <person name="Lu H."/>
        </authorList>
    </citation>
    <scope>NUCLEOTIDE SEQUENCE [LARGE SCALE GENOMIC DNA]</scope>
    <source>
        <strain evidence="1 2">FIM1</strain>
    </source>
</reference>
<keyword evidence="1" id="KW-0689">Ribosomal protein</keyword>
<proteinExistence type="predicted"/>
<dbReference type="Proteomes" id="UP000422736">
    <property type="component" value="Chromosome 7"/>
</dbReference>
<dbReference type="GO" id="GO:0005840">
    <property type="term" value="C:ribosome"/>
    <property type="evidence" value="ECO:0007669"/>
    <property type="project" value="UniProtKB-KW"/>
</dbReference>
<gene>
    <name evidence="1" type="primary">rps12</name>
    <name evidence="1" type="ORF">FIM1_4604</name>
</gene>
<reference evidence="1 2" key="1">
    <citation type="submission" date="2016-03" db="EMBL/GenBank/DDBJ databases">
        <title>How can Kluyveromyces marxianus grow so fast - potential evolutionary course in Saccharomyces Complex revealed by comparative genomics.</title>
        <authorList>
            <person name="Mo W."/>
            <person name="Lu W."/>
            <person name="Yang X."/>
            <person name="Qi J."/>
            <person name="Lv H."/>
        </authorList>
    </citation>
    <scope>NUCLEOTIDE SEQUENCE [LARGE SCALE GENOMIC DNA]</scope>
    <source>
        <strain evidence="1 2">FIM1</strain>
    </source>
</reference>
<dbReference type="EMBL" id="CP015061">
    <property type="protein sequence ID" value="QGN18278.1"/>
    <property type="molecule type" value="Genomic_DNA"/>
</dbReference>
<name>A0ABX6F7M5_KLUMA</name>